<keyword evidence="4" id="KW-0808">Transferase</keyword>
<dbReference type="SMART" id="SM00504">
    <property type="entry name" value="Ubox"/>
    <property type="match status" value="1"/>
</dbReference>
<keyword evidence="10" id="KW-1185">Reference proteome</keyword>
<dbReference type="Proteomes" id="UP000233837">
    <property type="component" value="Unassembled WGS sequence"/>
</dbReference>
<dbReference type="InterPro" id="IPR000225">
    <property type="entry name" value="Armadillo"/>
</dbReference>
<reference evidence="9 10" key="2">
    <citation type="journal article" date="2017" name="Nature">
        <title>The Apostasia genome and the evolution of orchids.</title>
        <authorList>
            <person name="Zhang G.Q."/>
            <person name="Liu K.W."/>
            <person name="Li Z."/>
            <person name="Lohaus R."/>
            <person name="Hsiao Y.Y."/>
            <person name="Niu S.C."/>
            <person name="Wang J.Y."/>
            <person name="Lin Y.C."/>
            <person name="Xu Q."/>
            <person name="Chen L.J."/>
            <person name="Yoshida K."/>
            <person name="Fujiwara S."/>
            <person name="Wang Z.W."/>
            <person name="Zhang Y.Q."/>
            <person name="Mitsuda N."/>
            <person name="Wang M."/>
            <person name="Liu G.H."/>
            <person name="Pecoraro L."/>
            <person name="Huang H.X."/>
            <person name="Xiao X.J."/>
            <person name="Lin M."/>
            <person name="Wu X.Y."/>
            <person name="Wu W.L."/>
            <person name="Chen Y.Y."/>
            <person name="Chang S.B."/>
            <person name="Sakamoto S."/>
            <person name="Ohme-Takagi M."/>
            <person name="Yagi M."/>
            <person name="Zeng S.J."/>
            <person name="Shen C.Y."/>
            <person name="Yeh C.M."/>
            <person name="Luo Y.B."/>
            <person name="Tsai W.C."/>
            <person name="Van de Peer Y."/>
            <person name="Liu Z.J."/>
        </authorList>
    </citation>
    <scope>NUCLEOTIDE SEQUENCE [LARGE SCALE GENOMIC DNA]</scope>
    <source>
        <tissue evidence="9">The whole plant</tissue>
    </source>
</reference>
<dbReference type="EMBL" id="KZ502492">
    <property type="protein sequence ID" value="PKU77589.1"/>
    <property type="molecule type" value="Genomic_DNA"/>
</dbReference>
<organism evidence="9 10">
    <name type="scientific">Dendrobium catenatum</name>
    <dbReference type="NCBI Taxonomy" id="906689"/>
    <lineage>
        <taxon>Eukaryota</taxon>
        <taxon>Viridiplantae</taxon>
        <taxon>Streptophyta</taxon>
        <taxon>Embryophyta</taxon>
        <taxon>Tracheophyta</taxon>
        <taxon>Spermatophyta</taxon>
        <taxon>Magnoliopsida</taxon>
        <taxon>Liliopsida</taxon>
        <taxon>Asparagales</taxon>
        <taxon>Orchidaceae</taxon>
        <taxon>Epidendroideae</taxon>
        <taxon>Malaxideae</taxon>
        <taxon>Dendrobiinae</taxon>
        <taxon>Dendrobium</taxon>
    </lineage>
</organism>
<dbReference type="AlphaFoldDB" id="A0A2I0WPJ2"/>
<dbReference type="Gene3D" id="3.30.40.10">
    <property type="entry name" value="Zinc/RING finger domain, C3HC4 (zinc finger)"/>
    <property type="match status" value="1"/>
</dbReference>
<evidence type="ECO:0000313" key="10">
    <source>
        <dbReference type="Proteomes" id="UP000233837"/>
    </source>
</evidence>
<dbReference type="InterPro" id="IPR011989">
    <property type="entry name" value="ARM-like"/>
</dbReference>
<gene>
    <name evidence="9" type="primary">PUB9</name>
    <name evidence="9" type="ORF">MA16_Dca013710</name>
</gene>
<dbReference type="PANTHER" id="PTHR23315">
    <property type="entry name" value="U BOX DOMAIN-CONTAINING"/>
    <property type="match status" value="1"/>
</dbReference>
<evidence type="ECO:0000259" key="8">
    <source>
        <dbReference type="PROSITE" id="PS51698"/>
    </source>
</evidence>
<dbReference type="SUPFAM" id="SSF57850">
    <property type="entry name" value="RING/U-box"/>
    <property type="match status" value="1"/>
</dbReference>
<evidence type="ECO:0000313" key="9">
    <source>
        <dbReference type="EMBL" id="PKU77589.1"/>
    </source>
</evidence>
<dbReference type="OrthoDB" id="7537227at2759"/>
<dbReference type="Pfam" id="PF25598">
    <property type="entry name" value="ARM_PUB"/>
    <property type="match status" value="1"/>
</dbReference>
<evidence type="ECO:0000256" key="7">
    <source>
        <dbReference type="SAM" id="MobiDB-lite"/>
    </source>
</evidence>
<comment type="pathway">
    <text evidence="2">Protein modification; protein ubiquitination.</text>
</comment>
<dbReference type="CDD" id="cd16664">
    <property type="entry name" value="RING-Ubox_PUB"/>
    <property type="match status" value="1"/>
</dbReference>
<evidence type="ECO:0000256" key="3">
    <source>
        <dbReference type="ARBA" id="ARBA00012483"/>
    </source>
</evidence>
<evidence type="ECO:0000256" key="4">
    <source>
        <dbReference type="ARBA" id="ARBA00022679"/>
    </source>
</evidence>
<dbReference type="PANTHER" id="PTHR23315:SF253">
    <property type="entry name" value="U-BOX DOMAIN-CONTAINING PROTEIN 9"/>
    <property type="match status" value="1"/>
</dbReference>
<dbReference type="EC" id="2.3.2.27" evidence="3"/>
<feature type="region of interest" description="Disordered" evidence="7">
    <location>
        <begin position="60"/>
        <end position="90"/>
    </location>
</feature>
<comment type="catalytic activity">
    <reaction evidence="1">
        <text>S-ubiquitinyl-[E2 ubiquitin-conjugating enzyme]-L-cysteine + [acceptor protein]-L-lysine = [E2 ubiquitin-conjugating enzyme]-L-cysteine + N(6)-ubiquitinyl-[acceptor protein]-L-lysine.</text>
        <dbReference type="EC" id="2.3.2.27"/>
    </reaction>
</comment>
<dbReference type="InterPro" id="IPR045210">
    <property type="entry name" value="RING-Ubox_PUB"/>
</dbReference>
<sequence length="486" mass="51906">MAKSGAAEGAALADRRTAEELKKELRRLMKAIVEDDEGRSETYEDAGRVIAALRELRTGSGAGIPGRKGSPSDQKVKYQQRSEKKVTSAIESPVSTPASVSVPKHFFCPLSSAIMRDPVVLATGETYDRAYIQEWLSSGNRTCPQTQQVLSNTILTPNHLVRNMISQWCADHGVDLRPPENPDTEGLITFSERRVFSTLLTDLSSPSAIDRKQAVKSLRQLTKRSRSFRALVGEDPTAISQLLSILSAAGADLELREDAVTALLNLSIHDANKKRIGESNGVSLLIQSMNSSGTMNTQGNAAAALFTLSALDSNKVKIGELGAMSPLIDLFETGSPAAKKDAASAIFNLCMLNENKVRAVKAGAVDACIAEIASSSSTIMDESLALLALLSGYQEAAEEVADGGGVPVLLKILREGGSAKNVENAVVVLYAVCSGVRRKLMEVGEEETMNGTISKLASGGTSRAMRKAAGILEKLKRVMHSTHYSC</sequence>
<dbReference type="InterPro" id="IPR013083">
    <property type="entry name" value="Znf_RING/FYVE/PHD"/>
</dbReference>
<dbReference type="PROSITE" id="PS50176">
    <property type="entry name" value="ARM_REPEAT"/>
    <property type="match status" value="1"/>
</dbReference>
<protein>
    <recommendedName>
        <fullName evidence="3">RING-type E3 ubiquitin transferase</fullName>
        <ecNumber evidence="3">2.3.2.27</ecNumber>
    </recommendedName>
</protein>
<dbReference type="SMART" id="SM00185">
    <property type="entry name" value="ARM"/>
    <property type="match status" value="4"/>
</dbReference>
<keyword evidence="5" id="KW-0833">Ubl conjugation pathway</keyword>
<evidence type="ECO:0000256" key="1">
    <source>
        <dbReference type="ARBA" id="ARBA00000900"/>
    </source>
</evidence>
<name>A0A2I0WPJ2_9ASPA</name>
<feature type="domain" description="U-box" evidence="8">
    <location>
        <begin position="101"/>
        <end position="175"/>
    </location>
</feature>
<evidence type="ECO:0000256" key="5">
    <source>
        <dbReference type="ARBA" id="ARBA00022786"/>
    </source>
</evidence>
<dbReference type="InterPro" id="IPR003613">
    <property type="entry name" value="Ubox_domain"/>
</dbReference>
<dbReference type="GO" id="GO:0016567">
    <property type="term" value="P:protein ubiquitination"/>
    <property type="evidence" value="ECO:0007669"/>
    <property type="project" value="UniProtKB-UniPathway"/>
</dbReference>
<dbReference type="SUPFAM" id="SSF48371">
    <property type="entry name" value="ARM repeat"/>
    <property type="match status" value="1"/>
</dbReference>
<proteinExistence type="predicted"/>
<evidence type="ECO:0000256" key="2">
    <source>
        <dbReference type="ARBA" id="ARBA00004906"/>
    </source>
</evidence>
<dbReference type="InterPro" id="IPR016024">
    <property type="entry name" value="ARM-type_fold"/>
</dbReference>
<feature type="repeat" description="ARM" evidence="6">
    <location>
        <begin position="237"/>
        <end position="281"/>
    </location>
</feature>
<dbReference type="InterPro" id="IPR058678">
    <property type="entry name" value="ARM_PUB"/>
</dbReference>
<dbReference type="UniPathway" id="UPA00143"/>
<dbReference type="GO" id="GO:0061630">
    <property type="term" value="F:ubiquitin protein ligase activity"/>
    <property type="evidence" value="ECO:0007669"/>
    <property type="project" value="UniProtKB-EC"/>
</dbReference>
<dbReference type="Pfam" id="PF04564">
    <property type="entry name" value="U-box"/>
    <property type="match status" value="1"/>
</dbReference>
<feature type="compositionally biased region" description="Basic and acidic residues" evidence="7">
    <location>
        <begin position="74"/>
        <end position="86"/>
    </location>
</feature>
<dbReference type="Gene3D" id="1.25.10.10">
    <property type="entry name" value="Leucine-rich Repeat Variant"/>
    <property type="match status" value="1"/>
</dbReference>
<dbReference type="PROSITE" id="PS51698">
    <property type="entry name" value="U_BOX"/>
    <property type="match status" value="1"/>
</dbReference>
<evidence type="ECO:0000256" key="6">
    <source>
        <dbReference type="PROSITE-ProRule" id="PRU00259"/>
    </source>
</evidence>
<accession>A0A2I0WPJ2</accession>
<reference evidence="9 10" key="1">
    <citation type="journal article" date="2016" name="Sci. Rep.">
        <title>The Dendrobium catenatum Lindl. genome sequence provides insights into polysaccharide synthase, floral development and adaptive evolution.</title>
        <authorList>
            <person name="Zhang G.Q."/>
            <person name="Xu Q."/>
            <person name="Bian C."/>
            <person name="Tsai W.C."/>
            <person name="Yeh C.M."/>
            <person name="Liu K.W."/>
            <person name="Yoshida K."/>
            <person name="Zhang L.S."/>
            <person name="Chang S.B."/>
            <person name="Chen F."/>
            <person name="Shi Y."/>
            <person name="Su Y.Y."/>
            <person name="Zhang Y.Q."/>
            <person name="Chen L.J."/>
            <person name="Yin Y."/>
            <person name="Lin M."/>
            <person name="Huang H."/>
            <person name="Deng H."/>
            <person name="Wang Z.W."/>
            <person name="Zhu S.L."/>
            <person name="Zhao X."/>
            <person name="Deng C."/>
            <person name="Niu S.C."/>
            <person name="Huang J."/>
            <person name="Wang M."/>
            <person name="Liu G.H."/>
            <person name="Yang H.J."/>
            <person name="Xiao X.J."/>
            <person name="Hsiao Y.Y."/>
            <person name="Wu W.L."/>
            <person name="Chen Y.Y."/>
            <person name="Mitsuda N."/>
            <person name="Ohme-Takagi M."/>
            <person name="Luo Y.B."/>
            <person name="Van de Peer Y."/>
            <person name="Liu Z.J."/>
        </authorList>
    </citation>
    <scope>NUCLEOTIDE SEQUENCE [LARGE SCALE GENOMIC DNA]</scope>
    <source>
        <tissue evidence="9">The whole plant</tissue>
    </source>
</reference>